<name>A0A8J2YMX4_9RHOB</name>
<comment type="caution">
    <text evidence="2">The sequence shown here is derived from an EMBL/GenBank/DDBJ whole genome shotgun (WGS) entry which is preliminary data.</text>
</comment>
<reference evidence="2" key="1">
    <citation type="journal article" date="2014" name="Int. J. Syst. Evol. Microbiol.">
        <title>Complete genome sequence of Corynebacterium casei LMG S-19264T (=DSM 44701T), isolated from a smear-ripened cheese.</title>
        <authorList>
            <consortium name="US DOE Joint Genome Institute (JGI-PGF)"/>
            <person name="Walter F."/>
            <person name="Albersmeier A."/>
            <person name="Kalinowski J."/>
            <person name="Ruckert C."/>
        </authorList>
    </citation>
    <scope>NUCLEOTIDE SEQUENCE</scope>
    <source>
        <strain evidence="2">CCM 7684</strain>
    </source>
</reference>
<proteinExistence type="predicted"/>
<gene>
    <name evidence="2" type="ORF">GCM10007276_33070</name>
</gene>
<dbReference type="AlphaFoldDB" id="A0A8J2YMX4"/>
<organism evidence="2 3">
    <name type="scientific">Agaricicola taiwanensis</name>
    <dbReference type="NCBI Taxonomy" id="591372"/>
    <lineage>
        <taxon>Bacteria</taxon>
        <taxon>Pseudomonadati</taxon>
        <taxon>Pseudomonadota</taxon>
        <taxon>Alphaproteobacteria</taxon>
        <taxon>Rhodobacterales</taxon>
        <taxon>Paracoccaceae</taxon>
        <taxon>Agaricicola</taxon>
    </lineage>
</organism>
<dbReference type="RefSeq" id="WP_188410934.1">
    <property type="nucleotide sequence ID" value="NZ_BMCP01000006.1"/>
</dbReference>
<dbReference type="EMBL" id="BMCP01000006">
    <property type="protein sequence ID" value="GGE53426.1"/>
    <property type="molecule type" value="Genomic_DNA"/>
</dbReference>
<feature type="compositionally biased region" description="Basic and acidic residues" evidence="1">
    <location>
        <begin position="12"/>
        <end position="25"/>
    </location>
</feature>
<evidence type="ECO:0000256" key="1">
    <source>
        <dbReference type="SAM" id="MobiDB-lite"/>
    </source>
</evidence>
<keyword evidence="3" id="KW-1185">Reference proteome</keyword>
<protein>
    <submittedName>
        <fullName evidence="2">Uncharacterized protein</fullName>
    </submittedName>
</protein>
<accession>A0A8J2YMX4</accession>
<evidence type="ECO:0000313" key="2">
    <source>
        <dbReference type="EMBL" id="GGE53426.1"/>
    </source>
</evidence>
<sequence>MRITTNGPSVEMPDRDELEFIDRTQQKASVFTYDPDLFEENIPGWGLEDPYRKKPSGDEPGTEGEPDPTIQSRRTSETEGEGPPDLTGTEGVDGDSEGVGDGPGETDSDAQARVDAAAARMEQLMAWAMEVNVQFAEAQVPYKTGSTIAQSTRA</sequence>
<feature type="region of interest" description="Disordered" evidence="1">
    <location>
        <begin position="1"/>
        <end position="114"/>
    </location>
</feature>
<evidence type="ECO:0000313" key="3">
    <source>
        <dbReference type="Proteomes" id="UP000602745"/>
    </source>
</evidence>
<feature type="compositionally biased region" description="Acidic residues" evidence="1">
    <location>
        <begin position="92"/>
        <end position="108"/>
    </location>
</feature>
<dbReference type="Proteomes" id="UP000602745">
    <property type="component" value="Unassembled WGS sequence"/>
</dbReference>
<reference evidence="2" key="2">
    <citation type="submission" date="2020-09" db="EMBL/GenBank/DDBJ databases">
        <authorList>
            <person name="Sun Q."/>
            <person name="Sedlacek I."/>
        </authorList>
    </citation>
    <scope>NUCLEOTIDE SEQUENCE</scope>
    <source>
        <strain evidence="2">CCM 7684</strain>
    </source>
</reference>